<dbReference type="Proteomes" id="UP000688137">
    <property type="component" value="Unassembled WGS sequence"/>
</dbReference>
<organism evidence="1 2">
    <name type="scientific">Paramecium primaurelia</name>
    <dbReference type="NCBI Taxonomy" id="5886"/>
    <lineage>
        <taxon>Eukaryota</taxon>
        <taxon>Sar</taxon>
        <taxon>Alveolata</taxon>
        <taxon>Ciliophora</taxon>
        <taxon>Intramacronucleata</taxon>
        <taxon>Oligohymenophorea</taxon>
        <taxon>Peniculida</taxon>
        <taxon>Parameciidae</taxon>
        <taxon>Paramecium</taxon>
    </lineage>
</organism>
<dbReference type="PANTHER" id="PTHR12305:SF60">
    <property type="entry name" value="PHOSPHATIDYLINOSITOL 3,4,5-TRISPHOSPHATE 3-PHOSPHATASE TPTE2-RELATED"/>
    <property type="match status" value="1"/>
</dbReference>
<accession>A0A8S1P3I1</accession>
<name>A0A8S1P3I1_PARPR</name>
<proteinExistence type="predicted"/>
<sequence>MLSMQNIEDTTSLNWISSDEEEYLESSLKSPIINQKVQEIKQQVLDQCEVEVPIDQISIEISFKRHINQRINDTAVLQHRADEITQKIMKNVKGPFQRDYLKEIVSISKKRFKVDDFNLDLTFKQIITNPDIEDNLIAMGIPTEIFEAIYRNPMSEVQKILKYTSSQQLYGHQLHEYFYKMAEFPFEDHQALPFNLIVDFCTIVAQLVFIQTQKCYCCTLQGWQGKNRNDDMLLFTIQWQVHFKQKCKNLLWNYSCYKLKRSNNPKLDQICSLFQFCFQKMIQQIDHFSWFNQWNIDQIIEQQQIINRKSIDYIREGSSLHF</sequence>
<protein>
    <submittedName>
        <fullName evidence="1">Uncharacterized protein</fullName>
    </submittedName>
</protein>
<dbReference type="AlphaFoldDB" id="A0A8S1P3I1"/>
<comment type="caution">
    <text evidence="1">The sequence shown here is derived from an EMBL/GenBank/DDBJ whole genome shotgun (WGS) entry which is preliminary data.</text>
</comment>
<dbReference type="GO" id="GO:0005829">
    <property type="term" value="C:cytosol"/>
    <property type="evidence" value="ECO:0007669"/>
    <property type="project" value="TreeGrafter"/>
</dbReference>
<keyword evidence="2" id="KW-1185">Reference proteome</keyword>
<dbReference type="GO" id="GO:0016314">
    <property type="term" value="F:phosphatidylinositol-3,4,5-trisphosphate 3-phosphatase activity"/>
    <property type="evidence" value="ECO:0007669"/>
    <property type="project" value="TreeGrafter"/>
</dbReference>
<gene>
    <name evidence="1" type="ORF">PPRIM_AZ9-3.1.T1040044</name>
</gene>
<dbReference type="InterPro" id="IPR051281">
    <property type="entry name" value="Dual-spec_lipid-protein_phosph"/>
</dbReference>
<dbReference type="EMBL" id="CAJJDM010000107">
    <property type="protein sequence ID" value="CAD8097444.1"/>
    <property type="molecule type" value="Genomic_DNA"/>
</dbReference>
<dbReference type="PANTHER" id="PTHR12305">
    <property type="entry name" value="PHOSPHATASE WITH HOMOLOGY TO TENSIN"/>
    <property type="match status" value="1"/>
</dbReference>
<evidence type="ECO:0000313" key="1">
    <source>
        <dbReference type="EMBL" id="CAD8097444.1"/>
    </source>
</evidence>
<evidence type="ECO:0000313" key="2">
    <source>
        <dbReference type="Proteomes" id="UP000688137"/>
    </source>
</evidence>
<reference evidence="1" key="1">
    <citation type="submission" date="2021-01" db="EMBL/GenBank/DDBJ databases">
        <authorList>
            <consortium name="Genoscope - CEA"/>
            <person name="William W."/>
        </authorList>
    </citation>
    <scope>NUCLEOTIDE SEQUENCE</scope>
</reference>